<feature type="domain" description="MHD" evidence="6">
    <location>
        <begin position="121"/>
        <end position="378"/>
    </location>
</feature>
<evidence type="ECO:0000313" key="8">
    <source>
        <dbReference type="Proteomes" id="UP000187455"/>
    </source>
</evidence>
<dbReference type="SUPFAM" id="SSF49447">
    <property type="entry name" value="Second domain of Mu2 adaptin subunit (ap50) of ap2 adaptor"/>
    <property type="match status" value="1"/>
</dbReference>
<evidence type="ECO:0000259" key="6">
    <source>
        <dbReference type="PROSITE" id="PS51072"/>
    </source>
</evidence>
<proteinExistence type="inferred from homology"/>
<dbReference type="InterPro" id="IPR028565">
    <property type="entry name" value="MHD"/>
</dbReference>
<dbReference type="Proteomes" id="UP000187455">
    <property type="component" value="Unassembled WGS sequence"/>
</dbReference>
<dbReference type="PIRSF" id="PIRSF005992">
    <property type="entry name" value="Clathrin_mu"/>
    <property type="match status" value="1"/>
</dbReference>
<evidence type="ECO:0000313" key="7">
    <source>
        <dbReference type="EMBL" id="OLY83243.1"/>
    </source>
</evidence>
<dbReference type="EMBL" id="LSSL01000996">
    <property type="protein sequence ID" value="OLY83243.1"/>
    <property type="molecule type" value="Genomic_DNA"/>
</dbReference>
<dbReference type="STRING" id="133383.A0A1R0H271"/>
<evidence type="ECO:0000256" key="1">
    <source>
        <dbReference type="ARBA" id="ARBA00004308"/>
    </source>
</evidence>
<dbReference type="AlphaFoldDB" id="A0A1R0H271"/>
<gene>
    <name evidence="7" type="ORF">AYI68_g2622</name>
</gene>
<dbReference type="GO" id="GO:0016192">
    <property type="term" value="P:vesicle-mediated transport"/>
    <property type="evidence" value="ECO:0007669"/>
    <property type="project" value="InterPro"/>
</dbReference>
<dbReference type="InterPro" id="IPR001392">
    <property type="entry name" value="Clathrin_mu"/>
</dbReference>
<dbReference type="OrthoDB" id="870at2759"/>
<dbReference type="PROSITE" id="PS51072">
    <property type="entry name" value="MHD"/>
    <property type="match status" value="1"/>
</dbReference>
<keyword evidence="8" id="KW-1185">Reference proteome</keyword>
<dbReference type="SUPFAM" id="SSF64356">
    <property type="entry name" value="SNARE-like"/>
    <property type="match status" value="1"/>
</dbReference>
<name>A0A1R0H271_9FUNG</name>
<dbReference type="InterPro" id="IPR018240">
    <property type="entry name" value="Clathrin_mu_CS"/>
</dbReference>
<keyword evidence="2 5" id="KW-0813">Transport</keyword>
<dbReference type="Pfam" id="PF00928">
    <property type="entry name" value="Adap_comp_sub"/>
    <property type="match status" value="1"/>
</dbReference>
<dbReference type="GO" id="GO:0030131">
    <property type="term" value="C:clathrin adaptor complex"/>
    <property type="evidence" value="ECO:0007669"/>
    <property type="project" value="UniProtKB-UniRule"/>
</dbReference>
<dbReference type="InterPro" id="IPR050431">
    <property type="entry name" value="Adaptor_comp_med_subunit"/>
</dbReference>
<comment type="subcellular location">
    <subcellularLocation>
        <location evidence="1">Endomembrane system</location>
    </subcellularLocation>
</comment>
<sequence length="380" mass="42632">MYAGSLSVQSIKDNFVIIYELLSEMIDEGHIVVTDMAELTSIVPVPNFLKSVIESVSGFEIGKSGIKNARIETENQNWRRNSRSTAPNSLKSMDAGSNPNLLPWRKNYKLDTGQYSISYLKNESFFDFEEKINTVVTSSGTLISCEIFGSIIADCRVNGMPELKISLSNSRFIDDYWFHRCVRLKVFDSSKVLSFIPPDGKFKLANYSIKQEFIDKNKILPISIESRKIDVSSTFQVPLENDTDIQQLGFHIKAIPNFNSSKNISKIKISVPLPKSAYNIDAKCSTGTYSIDSVNSVLVWLIGEVSETAKPKTQLRFKFSIKSDPSYDHAIINPISVNYSFASSISGLKIESIKAFNLEKSMYKGVKYNTSAGRCVFRSQ</sequence>
<dbReference type="PROSITE" id="PS00991">
    <property type="entry name" value="CLAT_ADAPTOR_M_2"/>
    <property type="match status" value="1"/>
</dbReference>
<evidence type="ECO:0000256" key="2">
    <source>
        <dbReference type="ARBA" id="ARBA00022448"/>
    </source>
</evidence>
<dbReference type="Gene3D" id="2.60.40.1170">
    <property type="entry name" value="Mu homology domain, subdomain B"/>
    <property type="match status" value="2"/>
</dbReference>
<comment type="similarity">
    <text evidence="5">Belongs to the adaptor complexes medium subunit family.</text>
</comment>
<comment type="caution">
    <text evidence="7">The sequence shown here is derived from an EMBL/GenBank/DDBJ whole genome shotgun (WGS) entry which is preliminary data.</text>
</comment>
<keyword evidence="4" id="KW-0472">Membrane</keyword>
<dbReference type="Gene3D" id="3.30.450.60">
    <property type="match status" value="1"/>
</dbReference>
<reference evidence="7 8" key="1">
    <citation type="journal article" date="2016" name="Mol. Biol. Evol.">
        <title>Genome-Wide Survey of Gut Fungi (Harpellales) Reveals the First Horizontally Transferred Ubiquitin Gene from a Mosquito Host.</title>
        <authorList>
            <person name="Wang Y."/>
            <person name="White M.M."/>
            <person name="Kvist S."/>
            <person name="Moncalvo J.M."/>
        </authorList>
    </citation>
    <scope>NUCLEOTIDE SEQUENCE [LARGE SCALE GENOMIC DNA]</scope>
    <source>
        <strain evidence="7 8">ALG-7-W6</strain>
    </source>
</reference>
<evidence type="ECO:0000256" key="5">
    <source>
        <dbReference type="PIRNR" id="PIRNR005992"/>
    </source>
</evidence>
<protein>
    <submittedName>
        <fullName evidence="7">AP-3 complex subunit mu-1</fullName>
    </submittedName>
</protein>
<dbReference type="InterPro" id="IPR036168">
    <property type="entry name" value="AP2_Mu_C_sf"/>
</dbReference>
<evidence type="ECO:0000256" key="4">
    <source>
        <dbReference type="ARBA" id="ARBA00023136"/>
    </source>
</evidence>
<dbReference type="PRINTS" id="PR00314">
    <property type="entry name" value="CLATHRINADPT"/>
</dbReference>
<dbReference type="GO" id="GO:0006886">
    <property type="term" value="P:intracellular protein transport"/>
    <property type="evidence" value="ECO:0007669"/>
    <property type="project" value="UniProtKB-UniRule"/>
</dbReference>
<evidence type="ECO:0000256" key="3">
    <source>
        <dbReference type="ARBA" id="ARBA00022927"/>
    </source>
</evidence>
<dbReference type="PANTHER" id="PTHR10529">
    <property type="entry name" value="AP COMPLEX SUBUNIT MU"/>
    <property type="match status" value="1"/>
</dbReference>
<dbReference type="GO" id="GO:0012505">
    <property type="term" value="C:endomembrane system"/>
    <property type="evidence" value="ECO:0007669"/>
    <property type="project" value="UniProtKB-SubCell"/>
</dbReference>
<dbReference type="InterPro" id="IPR011012">
    <property type="entry name" value="Longin-like_dom_sf"/>
</dbReference>
<keyword evidence="3 5" id="KW-0653">Protein transport</keyword>
<organism evidence="7 8">
    <name type="scientific">Smittium mucronatum</name>
    <dbReference type="NCBI Taxonomy" id="133383"/>
    <lineage>
        <taxon>Eukaryota</taxon>
        <taxon>Fungi</taxon>
        <taxon>Fungi incertae sedis</taxon>
        <taxon>Zoopagomycota</taxon>
        <taxon>Kickxellomycotina</taxon>
        <taxon>Harpellomycetes</taxon>
        <taxon>Harpellales</taxon>
        <taxon>Legeriomycetaceae</taxon>
        <taxon>Smittium</taxon>
    </lineage>
</organism>
<accession>A0A1R0H271</accession>